<protein>
    <recommendedName>
        <fullName evidence="1">Plasmid replication protein RepL domain-containing protein</fullName>
    </recommendedName>
</protein>
<proteinExistence type="predicted"/>
<reference evidence="2" key="1">
    <citation type="journal article" date="2015" name="MBio">
        <title>Eco-Evolutionary Dynamics of Episomes among Ecologically Cohesive Bacterial Populations.</title>
        <authorList>
            <person name="Xue H."/>
            <person name="Cordero O.X."/>
            <person name="Camas F.M."/>
            <person name="Trimble W."/>
            <person name="Meyer F."/>
            <person name="Guglielmini J."/>
            <person name="Rocha E.P."/>
            <person name="Polz M.F."/>
        </authorList>
    </citation>
    <scope>NUCLEOTIDE SEQUENCE</scope>
    <source>
        <strain evidence="2">1F_243</strain>
    </source>
</reference>
<organism evidence="2">
    <name type="scientific">Vibrio crassostreae</name>
    <dbReference type="NCBI Taxonomy" id="246167"/>
    <lineage>
        <taxon>Bacteria</taxon>
        <taxon>Pseudomonadati</taxon>
        <taxon>Pseudomonadota</taxon>
        <taxon>Gammaproteobacteria</taxon>
        <taxon>Vibrionales</taxon>
        <taxon>Vibrionaceae</taxon>
        <taxon>Vibrio</taxon>
    </lineage>
</organism>
<name>A0A0H3ZWA1_9VIBR</name>
<dbReference type="InterPro" id="IPR008813">
    <property type="entry name" value="Plasmid_replication_RepL"/>
</dbReference>
<evidence type="ECO:0000313" key="2">
    <source>
        <dbReference type="EMBL" id="AKN38154.1"/>
    </source>
</evidence>
<dbReference type="AlphaFoldDB" id="A0A0H3ZWA1"/>
<dbReference type="GO" id="GO:0006260">
    <property type="term" value="P:DNA replication"/>
    <property type="evidence" value="ECO:0007669"/>
    <property type="project" value="InterPro"/>
</dbReference>
<sequence length="87" mass="9996">MDKYCLSDFMAAHAEQEPPLKLSAPTFLRGLSELEKSSIIAKNIRKGWYFINPNFVFSGDRIAFTQIIEKASKKEKEEDQLTLEDLN</sequence>
<evidence type="ECO:0000259" key="1">
    <source>
        <dbReference type="Pfam" id="PF05732"/>
    </source>
</evidence>
<feature type="domain" description="Plasmid replication protein RepL" evidence="1">
    <location>
        <begin position="26"/>
        <end position="81"/>
    </location>
</feature>
<accession>A0A0H3ZWA1</accession>
<dbReference type="GO" id="GO:0006276">
    <property type="term" value="P:plasmid maintenance"/>
    <property type="evidence" value="ECO:0007669"/>
    <property type="project" value="InterPro"/>
</dbReference>
<dbReference type="Pfam" id="PF05732">
    <property type="entry name" value="RepL"/>
    <property type="match status" value="1"/>
</dbReference>
<dbReference type="EMBL" id="KP795569">
    <property type="protein sequence ID" value="AKN38154.1"/>
    <property type="molecule type" value="Genomic_DNA"/>
</dbReference>